<feature type="signal peptide" evidence="1">
    <location>
        <begin position="1"/>
        <end position="21"/>
    </location>
</feature>
<feature type="chain" id="PRO_5045418077" evidence="1">
    <location>
        <begin position="22"/>
        <end position="131"/>
    </location>
</feature>
<dbReference type="InterPro" id="IPR008972">
    <property type="entry name" value="Cupredoxin"/>
</dbReference>
<proteinExistence type="predicted"/>
<name>A0ABW1V2J9_9BACL</name>
<comment type="caution">
    <text evidence="2">The sequence shown here is derived from an EMBL/GenBank/DDBJ whole genome shotgun (WGS) entry which is preliminary data.</text>
</comment>
<accession>A0ABW1V2J9</accession>
<evidence type="ECO:0000313" key="3">
    <source>
        <dbReference type="Proteomes" id="UP001596233"/>
    </source>
</evidence>
<gene>
    <name evidence="2" type="ORF">ACFP56_03580</name>
</gene>
<evidence type="ECO:0000256" key="1">
    <source>
        <dbReference type="SAM" id="SignalP"/>
    </source>
</evidence>
<dbReference type="Proteomes" id="UP001596233">
    <property type="component" value="Unassembled WGS sequence"/>
</dbReference>
<dbReference type="Gene3D" id="2.60.40.420">
    <property type="entry name" value="Cupredoxins - blue copper proteins"/>
    <property type="match status" value="1"/>
</dbReference>
<organism evidence="2 3">
    <name type="scientific">Paenibacillus septentrionalis</name>
    <dbReference type="NCBI Taxonomy" id="429342"/>
    <lineage>
        <taxon>Bacteria</taxon>
        <taxon>Bacillati</taxon>
        <taxon>Bacillota</taxon>
        <taxon>Bacilli</taxon>
        <taxon>Bacillales</taxon>
        <taxon>Paenibacillaceae</taxon>
        <taxon>Paenibacillus</taxon>
    </lineage>
</organism>
<dbReference type="SUPFAM" id="SSF49503">
    <property type="entry name" value="Cupredoxins"/>
    <property type="match status" value="1"/>
</dbReference>
<reference evidence="3" key="1">
    <citation type="journal article" date="2019" name="Int. J. Syst. Evol. Microbiol.">
        <title>The Global Catalogue of Microorganisms (GCM) 10K type strain sequencing project: providing services to taxonomists for standard genome sequencing and annotation.</title>
        <authorList>
            <consortium name="The Broad Institute Genomics Platform"/>
            <consortium name="The Broad Institute Genome Sequencing Center for Infectious Disease"/>
            <person name="Wu L."/>
            <person name="Ma J."/>
        </authorList>
    </citation>
    <scope>NUCLEOTIDE SEQUENCE [LARGE SCALE GENOMIC DNA]</scope>
    <source>
        <strain evidence="3">PCU 280</strain>
    </source>
</reference>
<evidence type="ECO:0000313" key="2">
    <source>
        <dbReference type="EMBL" id="MFC6331691.1"/>
    </source>
</evidence>
<sequence>MKKWLVLVFAAVMMCVLIACGSDTGGSKSQPEAPIQVSEEEIATGSLEIVASNWEFDKEYYAIRAGEAIELNVNSIEGVHGIEILNTQYNNIVNNKPTEITVNEPGTYEIRCSIPCGQGHRTMITKLVVVG</sequence>
<dbReference type="EMBL" id="JBHSTE010000001">
    <property type="protein sequence ID" value="MFC6331691.1"/>
    <property type="molecule type" value="Genomic_DNA"/>
</dbReference>
<keyword evidence="1" id="KW-0732">Signal</keyword>
<protein>
    <submittedName>
        <fullName evidence="2">Cytochrome C oxidase subunit II</fullName>
    </submittedName>
</protein>
<keyword evidence="3" id="KW-1185">Reference proteome</keyword>
<dbReference type="RefSeq" id="WP_379231190.1">
    <property type="nucleotide sequence ID" value="NZ_JBHSTE010000001.1"/>
</dbReference>
<dbReference type="PROSITE" id="PS51257">
    <property type="entry name" value="PROKAR_LIPOPROTEIN"/>
    <property type="match status" value="1"/>
</dbReference>